<evidence type="ECO:0000313" key="2">
    <source>
        <dbReference type="EMBL" id="GAG78249.1"/>
    </source>
</evidence>
<feature type="non-terminal residue" evidence="2">
    <location>
        <position position="1"/>
    </location>
</feature>
<name>X1A970_9ZZZZ</name>
<protein>
    <submittedName>
        <fullName evidence="2">Uncharacterized protein</fullName>
    </submittedName>
</protein>
<proteinExistence type="predicted"/>
<evidence type="ECO:0000256" key="1">
    <source>
        <dbReference type="SAM" id="Phobius"/>
    </source>
</evidence>
<organism evidence="2">
    <name type="scientific">marine sediment metagenome</name>
    <dbReference type="NCBI Taxonomy" id="412755"/>
    <lineage>
        <taxon>unclassified sequences</taxon>
        <taxon>metagenomes</taxon>
        <taxon>ecological metagenomes</taxon>
    </lineage>
</organism>
<reference evidence="2" key="1">
    <citation type="journal article" date="2014" name="Front. Microbiol.">
        <title>High frequency of phylogenetically diverse reductive dehalogenase-homologous genes in deep subseafloor sedimentary metagenomes.</title>
        <authorList>
            <person name="Kawai M."/>
            <person name="Futagami T."/>
            <person name="Toyoda A."/>
            <person name="Takaki Y."/>
            <person name="Nishi S."/>
            <person name="Hori S."/>
            <person name="Arai W."/>
            <person name="Tsubouchi T."/>
            <person name="Morono Y."/>
            <person name="Uchiyama I."/>
            <person name="Ito T."/>
            <person name="Fujiyama A."/>
            <person name="Inagaki F."/>
            <person name="Takami H."/>
        </authorList>
    </citation>
    <scope>NUCLEOTIDE SEQUENCE</scope>
    <source>
        <strain evidence="2">Expedition CK06-06</strain>
    </source>
</reference>
<keyword evidence="1" id="KW-1133">Transmembrane helix</keyword>
<keyword evidence="1" id="KW-0472">Membrane</keyword>
<dbReference type="EMBL" id="BART01010896">
    <property type="protein sequence ID" value="GAG78249.1"/>
    <property type="molecule type" value="Genomic_DNA"/>
</dbReference>
<keyword evidence="1" id="KW-0812">Transmembrane</keyword>
<feature type="transmembrane region" description="Helical" evidence="1">
    <location>
        <begin position="289"/>
        <end position="308"/>
    </location>
</feature>
<dbReference type="AlphaFoldDB" id="X1A970"/>
<sequence length="314" mass="35510">KAKDLLHGGVPDRDDAPYGLPMDPESASFSYTVFMIPTPVTRYLDAIAYGPGYIYDGNEVTQSASDDQAYTVVWSFDEELGVVDSFQIKNAGGTTIFHIILMEFKFEPETAFEWEVTIVDDTGLEEVLDTDWVTNIWGLFGPGCDETGAKMKFNVQDITLDGDLWLFEYDLWWWTTDPYGVAPNITTGYSLFSNPELGSWGTWIWITPYLPDYYLTGRAYGVGYELDGLTVRQNITDLEDFQIIYTYDAIWGVFNTVQLVNDESTVLFEYQLISVEPPPGEEGIPGFDMLFIICSVFLMIGLISVISIRKKIKN</sequence>
<comment type="caution">
    <text evidence="2">The sequence shown here is derived from an EMBL/GenBank/DDBJ whole genome shotgun (WGS) entry which is preliminary data.</text>
</comment>
<accession>X1A970</accession>
<gene>
    <name evidence="2" type="ORF">S01H4_23475</name>
</gene>